<keyword evidence="7" id="KW-0406">Ion transport</keyword>
<gene>
    <name evidence="11" type="ORF">J3U88_31750</name>
</gene>
<dbReference type="NCBIfam" id="TIGR00797">
    <property type="entry name" value="matE"/>
    <property type="match status" value="1"/>
</dbReference>
<feature type="transmembrane region" description="Helical" evidence="10">
    <location>
        <begin position="347"/>
        <end position="367"/>
    </location>
</feature>
<feature type="transmembrane region" description="Helical" evidence="10">
    <location>
        <begin position="298"/>
        <end position="326"/>
    </location>
</feature>
<evidence type="ECO:0000256" key="4">
    <source>
        <dbReference type="ARBA" id="ARBA00022475"/>
    </source>
</evidence>
<dbReference type="GO" id="GO:0015297">
    <property type="term" value="F:antiporter activity"/>
    <property type="evidence" value="ECO:0007669"/>
    <property type="project" value="UniProtKB-KW"/>
</dbReference>
<feature type="transmembrane region" description="Helical" evidence="10">
    <location>
        <begin position="417"/>
        <end position="437"/>
    </location>
</feature>
<feature type="transmembrane region" description="Helical" evidence="10">
    <location>
        <begin position="159"/>
        <end position="180"/>
    </location>
</feature>
<sequence>MQTEPDKHDSDAVPHFWADLRQVLRGKSRDYTKGPITRSIILLAIPMVLEMIMESLFTIADVYFVAQLGSEHVAVLGITESVMVSVFAVGIGLSLATTAIVARRVGEKNAEAARKSATQAVFLSLLMSLPIAALGLLFGKEILMLMGASPETAELGTPYITIMLSTNVILLLLFVNNAIFRGAGDAVLSMKVLWLANFINIVLDPLFIFGWGPFPEMGLTGAAVATCTGRGIGVLFQLVILYRGSGLIRLRDSKIRLDIPLLSRIFRLSLGGIMQWFVATSSWTLLVRVMAMFGENAVAGYTIGVRLVVFALLPAWGLSNAAATLVGQNLGAGNPKRAGICVWRSALLNMAFLGSVAVVFIVWAEPIVALFKPEPEVALVAADCLRIVSYSNLGLAVGLVVVQAFNGAGDTRTPTSVNLLCYWLFQIPVAYLLAKTFELGPRGVFIAIALSETMLGLLGAYLFRLGRWKDRQV</sequence>
<dbReference type="AlphaFoldDB" id="A0A8J7QL38"/>
<dbReference type="InterPro" id="IPR002528">
    <property type="entry name" value="MATE_fam"/>
</dbReference>
<comment type="subcellular location">
    <subcellularLocation>
        <location evidence="1">Cell membrane</location>
        <topology evidence="1">Multi-pass membrane protein</topology>
    </subcellularLocation>
</comment>
<feature type="transmembrane region" description="Helical" evidence="10">
    <location>
        <begin position="192"/>
        <end position="211"/>
    </location>
</feature>
<keyword evidence="2" id="KW-0813">Transport</keyword>
<evidence type="ECO:0000256" key="8">
    <source>
        <dbReference type="ARBA" id="ARBA00023136"/>
    </source>
</evidence>
<dbReference type="GO" id="GO:0005886">
    <property type="term" value="C:plasma membrane"/>
    <property type="evidence" value="ECO:0007669"/>
    <property type="project" value="UniProtKB-SubCell"/>
</dbReference>
<evidence type="ECO:0000256" key="7">
    <source>
        <dbReference type="ARBA" id="ARBA00023065"/>
    </source>
</evidence>
<feature type="transmembrane region" description="Helical" evidence="10">
    <location>
        <begin position="387"/>
        <end position="405"/>
    </location>
</feature>
<name>A0A8J7QL38_9BACT</name>
<evidence type="ECO:0000313" key="12">
    <source>
        <dbReference type="Proteomes" id="UP000664417"/>
    </source>
</evidence>
<feature type="transmembrane region" description="Helical" evidence="10">
    <location>
        <begin position="40"/>
        <end position="66"/>
    </location>
</feature>
<keyword evidence="8 10" id="KW-0472">Membrane</keyword>
<evidence type="ECO:0000313" key="11">
    <source>
        <dbReference type="EMBL" id="MBO1323081.1"/>
    </source>
</evidence>
<keyword evidence="12" id="KW-1185">Reference proteome</keyword>
<keyword evidence="3" id="KW-0050">Antiport</keyword>
<keyword evidence="4" id="KW-1003">Cell membrane</keyword>
<dbReference type="Pfam" id="PF01554">
    <property type="entry name" value="MatE"/>
    <property type="match status" value="2"/>
</dbReference>
<comment type="caution">
    <text evidence="11">The sequence shown here is derived from an EMBL/GenBank/DDBJ whole genome shotgun (WGS) entry which is preliminary data.</text>
</comment>
<feature type="transmembrane region" description="Helical" evidence="10">
    <location>
        <begin position="120"/>
        <end position="139"/>
    </location>
</feature>
<dbReference type="PIRSF" id="PIRSF006603">
    <property type="entry name" value="DinF"/>
    <property type="match status" value="1"/>
</dbReference>
<dbReference type="PANTHER" id="PTHR43298:SF2">
    <property type="entry name" value="FMN_FAD EXPORTER YEEO-RELATED"/>
    <property type="match status" value="1"/>
</dbReference>
<dbReference type="InterPro" id="IPR048279">
    <property type="entry name" value="MdtK-like"/>
</dbReference>
<protein>
    <recommendedName>
        <fullName evidence="9">Multidrug-efflux transporter</fullName>
    </recommendedName>
</protein>
<dbReference type="CDD" id="cd13139">
    <property type="entry name" value="MATE_like_14"/>
    <property type="match status" value="1"/>
</dbReference>
<evidence type="ECO:0000256" key="9">
    <source>
        <dbReference type="ARBA" id="ARBA00031636"/>
    </source>
</evidence>
<evidence type="ECO:0000256" key="10">
    <source>
        <dbReference type="SAM" id="Phobius"/>
    </source>
</evidence>
<keyword evidence="6 10" id="KW-1133">Transmembrane helix</keyword>
<accession>A0A8J7QL38</accession>
<evidence type="ECO:0000256" key="2">
    <source>
        <dbReference type="ARBA" id="ARBA00022448"/>
    </source>
</evidence>
<evidence type="ECO:0000256" key="1">
    <source>
        <dbReference type="ARBA" id="ARBA00004651"/>
    </source>
</evidence>
<dbReference type="EMBL" id="JAFREP010000049">
    <property type="protein sequence ID" value="MBO1323081.1"/>
    <property type="molecule type" value="Genomic_DNA"/>
</dbReference>
<dbReference type="GO" id="GO:0042910">
    <property type="term" value="F:xenobiotic transmembrane transporter activity"/>
    <property type="evidence" value="ECO:0007669"/>
    <property type="project" value="InterPro"/>
</dbReference>
<feature type="transmembrane region" description="Helical" evidence="10">
    <location>
        <begin position="223"/>
        <end position="244"/>
    </location>
</feature>
<evidence type="ECO:0000256" key="6">
    <source>
        <dbReference type="ARBA" id="ARBA00022989"/>
    </source>
</evidence>
<reference evidence="11" key="1">
    <citation type="submission" date="2021-03" db="EMBL/GenBank/DDBJ databases">
        <authorList>
            <person name="Wang G."/>
        </authorList>
    </citation>
    <scope>NUCLEOTIDE SEQUENCE</scope>
    <source>
        <strain evidence="11">KCTC 12899</strain>
    </source>
</reference>
<dbReference type="RefSeq" id="WP_207863053.1">
    <property type="nucleotide sequence ID" value="NZ_JAFREP010000049.1"/>
</dbReference>
<evidence type="ECO:0000256" key="5">
    <source>
        <dbReference type="ARBA" id="ARBA00022692"/>
    </source>
</evidence>
<keyword evidence="5 10" id="KW-0812">Transmembrane</keyword>
<dbReference type="InterPro" id="IPR050222">
    <property type="entry name" value="MATE_MdtK"/>
</dbReference>
<feature type="transmembrane region" description="Helical" evidence="10">
    <location>
        <begin position="265"/>
        <end position="286"/>
    </location>
</feature>
<organism evidence="11 12">
    <name type="scientific">Acanthopleuribacter pedis</name>
    <dbReference type="NCBI Taxonomy" id="442870"/>
    <lineage>
        <taxon>Bacteria</taxon>
        <taxon>Pseudomonadati</taxon>
        <taxon>Acidobacteriota</taxon>
        <taxon>Holophagae</taxon>
        <taxon>Acanthopleuribacterales</taxon>
        <taxon>Acanthopleuribacteraceae</taxon>
        <taxon>Acanthopleuribacter</taxon>
    </lineage>
</organism>
<feature type="transmembrane region" description="Helical" evidence="10">
    <location>
        <begin position="443"/>
        <end position="463"/>
    </location>
</feature>
<proteinExistence type="predicted"/>
<dbReference type="GO" id="GO:0006811">
    <property type="term" value="P:monoatomic ion transport"/>
    <property type="evidence" value="ECO:0007669"/>
    <property type="project" value="UniProtKB-KW"/>
</dbReference>
<dbReference type="Proteomes" id="UP000664417">
    <property type="component" value="Unassembled WGS sequence"/>
</dbReference>
<dbReference type="PANTHER" id="PTHR43298">
    <property type="entry name" value="MULTIDRUG RESISTANCE PROTEIN NORM-RELATED"/>
    <property type="match status" value="1"/>
</dbReference>
<evidence type="ECO:0000256" key="3">
    <source>
        <dbReference type="ARBA" id="ARBA00022449"/>
    </source>
</evidence>
<feature type="transmembrane region" description="Helical" evidence="10">
    <location>
        <begin position="72"/>
        <end position="100"/>
    </location>
</feature>